<gene>
    <name evidence="2" type="ORF">ASPCAL06945</name>
</gene>
<accession>A0A0U5G659</accession>
<sequence length="149" mass="17035">MEIIFLLFVYQFFQQSLALFKVGGVEVAGLQIDLIHKHHYAQSHNQNIAIINKHIDQPYTKKVCPDYQKSPGGQGPLTVYAARGSLFKPHYLKPELPRTGDTQKGYIDWYGTREVISFNTTTFDDILGFQEGRNGQGNRKILLLRVHTE</sequence>
<feature type="chain" id="PRO_5006857562" evidence="1">
    <location>
        <begin position="19"/>
        <end position="149"/>
    </location>
</feature>
<evidence type="ECO:0000256" key="1">
    <source>
        <dbReference type="SAM" id="SignalP"/>
    </source>
</evidence>
<proteinExistence type="predicted"/>
<name>A0A0U5G659_ASPCI</name>
<reference evidence="3" key="1">
    <citation type="journal article" date="2016" name="Genome Announc.">
        <title>Draft genome sequences of fungus Aspergillus calidoustus.</title>
        <authorList>
            <person name="Horn F."/>
            <person name="Linde J."/>
            <person name="Mattern D.J."/>
            <person name="Walther G."/>
            <person name="Guthke R."/>
            <person name="Scherlach K."/>
            <person name="Martin K."/>
            <person name="Brakhage A.A."/>
            <person name="Petzke L."/>
            <person name="Valiante V."/>
        </authorList>
    </citation>
    <scope>NUCLEOTIDE SEQUENCE [LARGE SCALE GENOMIC DNA]</scope>
    <source>
        <strain evidence="3">SF006504</strain>
    </source>
</reference>
<organism evidence="2 3">
    <name type="scientific">Aspergillus calidoustus</name>
    <dbReference type="NCBI Taxonomy" id="454130"/>
    <lineage>
        <taxon>Eukaryota</taxon>
        <taxon>Fungi</taxon>
        <taxon>Dikarya</taxon>
        <taxon>Ascomycota</taxon>
        <taxon>Pezizomycotina</taxon>
        <taxon>Eurotiomycetes</taxon>
        <taxon>Eurotiomycetidae</taxon>
        <taxon>Eurotiales</taxon>
        <taxon>Aspergillaceae</taxon>
        <taxon>Aspergillus</taxon>
        <taxon>Aspergillus subgen. Nidulantes</taxon>
    </lineage>
</organism>
<dbReference type="AlphaFoldDB" id="A0A0U5G659"/>
<protein>
    <submittedName>
        <fullName evidence="2">Uncharacterized protein</fullName>
    </submittedName>
</protein>
<keyword evidence="1" id="KW-0732">Signal</keyword>
<evidence type="ECO:0000313" key="2">
    <source>
        <dbReference type="EMBL" id="CEL05832.1"/>
    </source>
</evidence>
<dbReference type="Proteomes" id="UP000054771">
    <property type="component" value="Unassembled WGS sequence"/>
</dbReference>
<dbReference type="EMBL" id="CDMC01000005">
    <property type="protein sequence ID" value="CEL05832.1"/>
    <property type="molecule type" value="Genomic_DNA"/>
</dbReference>
<feature type="signal peptide" evidence="1">
    <location>
        <begin position="1"/>
        <end position="18"/>
    </location>
</feature>
<keyword evidence="3" id="KW-1185">Reference proteome</keyword>
<evidence type="ECO:0000313" key="3">
    <source>
        <dbReference type="Proteomes" id="UP000054771"/>
    </source>
</evidence>